<evidence type="ECO:0000313" key="1">
    <source>
        <dbReference type="EMBL" id="MDI3234907.1"/>
    </source>
</evidence>
<gene>
    <name evidence="1" type="ORF">QK289_07785</name>
</gene>
<reference evidence="1 2" key="1">
    <citation type="submission" date="2023-04" db="EMBL/GenBank/DDBJ databases">
        <title>Antarctic isolates genomes.</title>
        <authorList>
            <person name="Dimov S.G."/>
        </authorList>
    </citation>
    <scope>NUCLEOTIDE SEQUENCE [LARGE SCALE GENOMIC DNA]</scope>
    <source>
        <strain evidence="1 2">AL19</strain>
    </source>
</reference>
<dbReference type="EMBL" id="JASBQV010000009">
    <property type="protein sequence ID" value="MDI3234907.1"/>
    <property type="molecule type" value="Genomic_DNA"/>
</dbReference>
<organism evidence="1 2">
    <name type="scientific">Exiguobacterium antarcticum</name>
    <dbReference type="NCBI Taxonomy" id="132920"/>
    <lineage>
        <taxon>Bacteria</taxon>
        <taxon>Bacillati</taxon>
        <taxon>Bacillota</taxon>
        <taxon>Bacilli</taxon>
        <taxon>Bacillales</taxon>
        <taxon>Bacillales Family XII. Incertae Sedis</taxon>
        <taxon>Exiguobacterium</taxon>
    </lineage>
</organism>
<proteinExistence type="predicted"/>
<keyword evidence="2" id="KW-1185">Reference proteome</keyword>
<comment type="caution">
    <text evidence="1">The sequence shown here is derived from an EMBL/GenBank/DDBJ whole genome shotgun (WGS) entry which is preliminary data.</text>
</comment>
<protein>
    <submittedName>
        <fullName evidence="1">Uncharacterized protein</fullName>
    </submittedName>
</protein>
<accession>A0ABT6R1U2</accession>
<dbReference type="Proteomes" id="UP001243286">
    <property type="component" value="Unassembled WGS sequence"/>
</dbReference>
<name>A0ABT6R1U2_9BACL</name>
<dbReference type="RefSeq" id="WP_014969184.1">
    <property type="nucleotide sequence ID" value="NZ_JASBQV010000009.1"/>
</dbReference>
<sequence length="193" mass="23449">MNRKWNWVQAFPQSCAVDVRLVTRLLPRRLFRTTTSGTIEIACGEERLILPSRVYFEEVPEEKIQALTKRQRWLLYCLYTRHHDGYIREKYVRRLEAEQADADWVLPYLIELTGEYVYEILERIEPMLHDWSEMQLSSFVQTDDVYMARIEQRIISYWNLHQRTAYPILWDSSYVGFRIGEYYWLKRRPGVRS</sequence>
<evidence type="ECO:0000313" key="2">
    <source>
        <dbReference type="Proteomes" id="UP001243286"/>
    </source>
</evidence>